<name>A0ABV0X945_9TELE</name>
<dbReference type="Proteomes" id="UP001444071">
    <property type="component" value="Unassembled WGS sequence"/>
</dbReference>
<sequence length="194" mass="21573">MSHLVTPINAFQQAPFGLVPREHLSAELALNRADHKISVRTQSSQIREPLLASWVARTDTHTLGLNVALRLGPAHCRLSRVGFSASCLCSWRTGPSAIRTRAGLIVVLAVLRRAPPPPSPVRHLRTGMAGSGRSEALCVMEFPFIHVSKRLHTSNRYLLPPRGQYYITLNSSKISFEELCDFCFNMEAQPNHLQ</sequence>
<gene>
    <name evidence="1" type="ORF">XENORESO_014584</name>
</gene>
<comment type="caution">
    <text evidence="1">The sequence shown here is derived from an EMBL/GenBank/DDBJ whole genome shotgun (WGS) entry which is preliminary data.</text>
</comment>
<protein>
    <submittedName>
        <fullName evidence="1">Uncharacterized protein</fullName>
    </submittedName>
</protein>
<organism evidence="1 2">
    <name type="scientific">Xenotaenia resolanae</name>
    <dbReference type="NCBI Taxonomy" id="208358"/>
    <lineage>
        <taxon>Eukaryota</taxon>
        <taxon>Metazoa</taxon>
        <taxon>Chordata</taxon>
        <taxon>Craniata</taxon>
        <taxon>Vertebrata</taxon>
        <taxon>Euteleostomi</taxon>
        <taxon>Actinopterygii</taxon>
        <taxon>Neopterygii</taxon>
        <taxon>Teleostei</taxon>
        <taxon>Neoteleostei</taxon>
        <taxon>Acanthomorphata</taxon>
        <taxon>Ovalentaria</taxon>
        <taxon>Atherinomorphae</taxon>
        <taxon>Cyprinodontiformes</taxon>
        <taxon>Goodeidae</taxon>
        <taxon>Xenotaenia</taxon>
    </lineage>
</organism>
<dbReference type="EMBL" id="JAHRIM010094696">
    <property type="protein sequence ID" value="MEQ2278224.1"/>
    <property type="molecule type" value="Genomic_DNA"/>
</dbReference>
<evidence type="ECO:0000313" key="2">
    <source>
        <dbReference type="Proteomes" id="UP001444071"/>
    </source>
</evidence>
<proteinExistence type="predicted"/>
<evidence type="ECO:0000313" key="1">
    <source>
        <dbReference type="EMBL" id="MEQ2278224.1"/>
    </source>
</evidence>
<keyword evidence="2" id="KW-1185">Reference proteome</keyword>
<accession>A0ABV0X945</accession>
<reference evidence="1 2" key="1">
    <citation type="submission" date="2021-06" db="EMBL/GenBank/DDBJ databases">
        <authorList>
            <person name="Palmer J.M."/>
        </authorList>
    </citation>
    <scope>NUCLEOTIDE SEQUENCE [LARGE SCALE GENOMIC DNA]</scope>
    <source>
        <strain evidence="1 2">XR_2019</strain>
        <tissue evidence="1">Muscle</tissue>
    </source>
</reference>